<evidence type="ECO:0000313" key="4">
    <source>
        <dbReference type="Proteomes" id="UP000013750"/>
    </source>
</evidence>
<dbReference type="eggNOG" id="COG0702">
    <property type="taxonomic scope" value="Bacteria"/>
</dbReference>
<gene>
    <name evidence="3" type="ORF">I592_03182</name>
    <name evidence="2" type="ORF">UKC_00266</name>
</gene>
<name>R2XTC5_9ENTE</name>
<dbReference type="HOGENOM" id="CLU_007383_10_4_9"/>
<reference evidence="2 4" key="1">
    <citation type="submission" date="2013-02" db="EMBL/GenBank/DDBJ databases">
        <title>The Genome Sequence of Enterococcus gilvus ATCC BAA-350.</title>
        <authorList>
            <consortium name="The Broad Institute Genome Sequencing Platform"/>
            <consortium name="The Broad Institute Genome Sequencing Center for Infectious Disease"/>
            <person name="Earl A.M."/>
            <person name="Gilmore M.S."/>
            <person name="Lebreton F."/>
            <person name="Walker B."/>
            <person name="Young S.K."/>
            <person name="Zeng Q."/>
            <person name="Gargeya S."/>
            <person name="Fitzgerald M."/>
            <person name="Haas B."/>
            <person name="Abouelleil A."/>
            <person name="Alvarado L."/>
            <person name="Arachchi H.M."/>
            <person name="Berlin A.M."/>
            <person name="Chapman S.B."/>
            <person name="Dewar J."/>
            <person name="Goldberg J."/>
            <person name="Griggs A."/>
            <person name="Gujja S."/>
            <person name="Hansen M."/>
            <person name="Howarth C."/>
            <person name="Imamovic A."/>
            <person name="Larimer J."/>
            <person name="McCowan C."/>
            <person name="Murphy C."/>
            <person name="Neiman D."/>
            <person name="Pearson M."/>
            <person name="Priest M."/>
            <person name="Roberts A."/>
            <person name="Saif S."/>
            <person name="Shea T."/>
            <person name="Sisk P."/>
            <person name="Sykes S."/>
            <person name="Wortman J."/>
            <person name="Nusbaum C."/>
            <person name="Birren B."/>
        </authorList>
    </citation>
    <scope>NUCLEOTIDE SEQUENCE [LARGE SCALE GENOMIC DNA]</scope>
    <source>
        <strain evidence="2 4">ATCC BAA-350</strain>
    </source>
</reference>
<dbReference type="Proteomes" id="UP000013750">
    <property type="component" value="Unassembled WGS sequence"/>
</dbReference>
<dbReference type="InterPro" id="IPR016040">
    <property type="entry name" value="NAD(P)-bd_dom"/>
</dbReference>
<keyword evidence="5" id="KW-1185">Reference proteome</keyword>
<organism evidence="2 4">
    <name type="scientific">Enterococcus gilvus ATCC BAA-350</name>
    <dbReference type="NCBI Taxonomy" id="1158614"/>
    <lineage>
        <taxon>Bacteria</taxon>
        <taxon>Bacillati</taxon>
        <taxon>Bacillota</taxon>
        <taxon>Bacilli</taxon>
        <taxon>Lactobacillales</taxon>
        <taxon>Enterococcaceae</taxon>
        <taxon>Enterococcus</taxon>
    </lineage>
</organism>
<feature type="domain" description="NAD(P)-binding" evidence="1">
    <location>
        <begin position="7"/>
        <end position="143"/>
    </location>
</feature>
<dbReference type="EMBL" id="ASWH01000002">
    <property type="protein sequence ID" value="EOW79044.1"/>
    <property type="molecule type" value="Genomic_DNA"/>
</dbReference>
<proteinExistence type="predicted"/>
<dbReference type="AlphaFoldDB" id="R2XTC5"/>
<evidence type="ECO:0000259" key="1">
    <source>
        <dbReference type="Pfam" id="PF13460"/>
    </source>
</evidence>
<dbReference type="InterPro" id="IPR052718">
    <property type="entry name" value="NmrA-type_oxidoreductase"/>
</dbReference>
<evidence type="ECO:0000313" key="3">
    <source>
        <dbReference type="EMBL" id="EOW79044.1"/>
    </source>
</evidence>
<comment type="caution">
    <text evidence="2">The sequence shown here is derived from an EMBL/GenBank/DDBJ whole genome shotgun (WGS) entry which is preliminary data.</text>
</comment>
<dbReference type="PANTHER" id="PTHR47129:SF1">
    <property type="entry name" value="NMRA-LIKE DOMAIN-CONTAINING PROTEIN"/>
    <property type="match status" value="1"/>
</dbReference>
<dbReference type="CDD" id="cd05269">
    <property type="entry name" value="TMR_SDR_a"/>
    <property type="match status" value="1"/>
</dbReference>
<dbReference type="PATRIC" id="fig|1158614.3.peg.257"/>
<dbReference type="InterPro" id="IPR036291">
    <property type="entry name" value="NAD(P)-bd_dom_sf"/>
</dbReference>
<dbReference type="EMBL" id="AJDQ01000003">
    <property type="protein sequence ID" value="EOI58194.1"/>
    <property type="molecule type" value="Genomic_DNA"/>
</dbReference>
<dbReference type="Pfam" id="PF13460">
    <property type="entry name" value="NAD_binding_10"/>
    <property type="match status" value="1"/>
</dbReference>
<evidence type="ECO:0000313" key="5">
    <source>
        <dbReference type="Proteomes" id="UP000014160"/>
    </source>
</evidence>
<evidence type="ECO:0000313" key="2">
    <source>
        <dbReference type="EMBL" id="EOI58194.1"/>
    </source>
</evidence>
<dbReference type="SUPFAM" id="SSF51735">
    <property type="entry name" value="NAD(P)-binding Rossmann-fold domains"/>
    <property type="match status" value="1"/>
</dbReference>
<dbReference type="Gene3D" id="3.90.25.10">
    <property type="entry name" value="UDP-galactose 4-epimerase, domain 1"/>
    <property type="match status" value="1"/>
</dbReference>
<dbReference type="OrthoDB" id="152510at2"/>
<protein>
    <recommendedName>
        <fullName evidence="1">NAD(P)-binding domain-containing protein</fullName>
    </recommendedName>
</protein>
<dbReference type="Proteomes" id="UP000014160">
    <property type="component" value="Unassembled WGS sequence"/>
</dbReference>
<accession>R2XTC5</accession>
<dbReference type="PANTHER" id="PTHR47129">
    <property type="entry name" value="QUINONE OXIDOREDUCTASE 2"/>
    <property type="match status" value="1"/>
</dbReference>
<reference evidence="3 5" key="2">
    <citation type="submission" date="2013-03" db="EMBL/GenBank/DDBJ databases">
        <title>The Genome Sequence of Enterococcus gilvus ATCC BAA-350 (PacBio/Illumina hybrid assembly).</title>
        <authorList>
            <consortium name="The Broad Institute Genomics Platform"/>
            <consortium name="The Broad Institute Genome Sequencing Center for Infectious Disease"/>
            <person name="Earl A."/>
            <person name="Russ C."/>
            <person name="Gilmore M."/>
            <person name="Surin D."/>
            <person name="Walker B."/>
            <person name="Young S."/>
            <person name="Zeng Q."/>
            <person name="Gargeya S."/>
            <person name="Fitzgerald M."/>
            <person name="Haas B."/>
            <person name="Abouelleil A."/>
            <person name="Allen A.W."/>
            <person name="Alvarado L."/>
            <person name="Arachchi H.M."/>
            <person name="Berlin A.M."/>
            <person name="Chapman S.B."/>
            <person name="Gainer-Dewar J."/>
            <person name="Goldberg J."/>
            <person name="Griggs A."/>
            <person name="Gujja S."/>
            <person name="Hansen M."/>
            <person name="Howarth C."/>
            <person name="Imamovic A."/>
            <person name="Ireland A."/>
            <person name="Larimer J."/>
            <person name="McCowan C."/>
            <person name="Murphy C."/>
            <person name="Pearson M."/>
            <person name="Poon T.W."/>
            <person name="Priest M."/>
            <person name="Roberts A."/>
            <person name="Saif S."/>
            <person name="Shea T."/>
            <person name="Sisk P."/>
            <person name="Sykes S."/>
            <person name="Wortman J."/>
            <person name="Nusbaum C."/>
            <person name="Birren B."/>
        </authorList>
    </citation>
    <scope>NUCLEOTIDE SEQUENCE [LARGE SCALE GENOMIC DNA]</scope>
    <source>
        <strain evidence="3 5">ATCC BAA-350</strain>
    </source>
</reference>
<sequence length="282" mass="30778">MNYLVTGATGGFGGYALDYLSQAVAKENIYALVRSEEKGKALRDAGYNVRIGDYANEQSMNDALQGIDRVLFVSGEPGNRQEEHENVVNAAKQAGVSFIVYTSFPDADHSTSFLSPDHLFTEKALKNSGIQHTFVRNNWYLENELPLIEGALKSGKFVYMAANGKTGWALKREYAEAAVNVLVGNDFPEILELSHAPITYAELAEALKEASGQSFDVVATDEEGFVDNLVEAGFPESVAEVFVAIQKDIEANQLDVVSNDFEDVLGKPLTDRVAAIKELLNV</sequence>
<dbReference type="RefSeq" id="WP_010778717.1">
    <property type="nucleotide sequence ID" value="NZ_ASWH01000002.1"/>
</dbReference>
<dbReference type="Gene3D" id="3.40.50.720">
    <property type="entry name" value="NAD(P)-binding Rossmann-like Domain"/>
    <property type="match status" value="1"/>
</dbReference>